<feature type="transmembrane region" description="Helical" evidence="1">
    <location>
        <begin position="79"/>
        <end position="98"/>
    </location>
</feature>
<proteinExistence type="predicted"/>
<sequence>MVYRYRYHYSFVQKVVFLSLWFLGTLFVLVNFLSNPILSVGGSAPALSMALATAQTLLLATLWCLFFKASCSMGNMLRWFAAGVVVLPYLTQIGLLSYQTL</sequence>
<evidence type="ECO:0000313" key="2">
    <source>
        <dbReference type="EMBL" id="OQX08307.1"/>
    </source>
</evidence>
<organism evidence="2 3">
    <name type="scientific">Thiothrix lacustris</name>
    <dbReference type="NCBI Taxonomy" id="525917"/>
    <lineage>
        <taxon>Bacteria</taxon>
        <taxon>Pseudomonadati</taxon>
        <taxon>Pseudomonadota</taxon>
        <taxon>Gammaproteobacteria</taxon>
        <taxon>Thiotrichales</taxon>
        <taxon>Thiotrichaceae</taxon>
        <taxon>Thiothrix</taxon>
    </lineage>
</organism>
<protein>
    <submittedName>
        <fullName evidence="2">Uncharacterized protein</fullName>
    </submittedName>
</protein>
<feature type="transmembrane region" description="Helical" evidence="1">
    <location>
        <begin position="46"/>
        <end position="67"/>
    </location>
</feature>
<keyword evidence="1" id="KW-0812">Transmembrane</keyword>
<accession>A0A1Y1QLH9</accession>
<evidence type="ECO:0000313" key="3">
    <source>
        <dbReference type="Proteomes" id="UP000192491"/>
    </source>
</evidence>
<dbReference type="AlphaFoldDB" id="A0A1Y1QLH9"/>
<name>A0A1Y1QLH9_9GAMM</name>
<dbReference type="Proteomes" id="UP000192491">
    <property type="component" value="Unassembled WGS sequence"/>
</dbReference>
<comment type="caution">
    <text evidence="2">The sequence shown here is derived from an EMBL/GenBank/DDBJ whole genome shotgun (WGS) entry which is preliminary data.</text>
</comment>
<gene>
    <name evidence="2" type="ORF">BWK73_25815</name>
</gene>
<keyword evidence="1" id="KW-1133">Transmembrane helix</keyword>
<reference evidence="2 3" key="1">
    <citation type="submission" date="2017-01" db="EMBL/GenBank/DDBJ databases">
        <title>Novel large sulfur bacteria in the metagenomes of groundwater-fed chemosynthetic microbial mats in the Lake Huron basin.</title>
        <authorList>
            <person name="Sharrar A.M."/>
            <person name="Flood B.E."/>
            <person name="Bailey J.V."/>
            <person name="Jones D.S."/>
            <person name="Biddanda B."/>
            <person name="Ruberg S.A."/>
            <person name="Marcus D.N."/>
            <person name="Dick G.J."/>
        </authorList>
    </citation>
    <scope>NUCLEOTIDE SEQUENCE [LARGE SCALE GENOMIC DNA]</scope>
    <source>
        <strain evidence="2">A8</strain>
    </source>
</reference>
<dbReference type="EMBL" id="MTEJ01000179">
    <property type="protein sequence ID" value="OQX08307.1"/>
    <property type="molecule type" value="Genomic_DNA"/>
</dbReference>
<feature type="transmembrane region" description="Helical" evidence="1">
    <location>
        <begin position="12"/>
        <end position="34"/>
    </location>
</feature>
<keyword evidence="1" id="KW-0472">Membrane</keyword>
<evidence type="ECO:0000256" key="1">
    <source>
        <dbReference type="SAM" id="Phobius"/>
    </source>
</evidence>